<feature type="domain" description="Chromosome segregation in meiosis protein 3" evidence="8">
    <location>
        <begin position="149"/>
        <end position="230"/>
    </location>
</feature>
<keyword evidence="5 6" id="KW-0131">Cell cycle</keyword>
<evidence type="ECO:0000256" key="7">
    <source>
        <dbReference type="SAM" id="MobiDB-lite"/>
    </source>
</evidence>
<dbReference type="InterPro" id="IPR012923">
    <property type="entry name" value="Csm3"/>
</dbReference>
<evidence type="ECO:0000313" key="9">
    <source>
        <dbReference type="EMBL" id="KZT70163.1"/>
    </source>
</evidence>
<dbReference type="Pfam" id="PF07962">
    <property type="entry name" value="Swi3"/>
    <property type="match status" value="1"/>
</dbReference>
<feature type="region of interest" description="Disordered" evidence="7">
    <location>
        <begin position="233"/>
        <end position="427"/>
    </location>
</feature>
<protein>
    <recommendedName>
        <fullName evidence="6">Chromosome segregation in meiosis protein</fullName>
    </recommendedName>
</protein>
<dbReference type="STRING" id="1314783.A0A165R131"/>
<feature type="compositionally biased region" description="Acidic residues" evidence="7">
    <location>
        <begin position="333"/>
        <end position="344"/>
    </location>
</feature>
<dbReference type="GO" id="GO:0043111">
    <property type="term" value="P:replication fork arrest"/>
    <property type="evidence" value="ECO:0007669"/>
    <property type="project" value="TreeGrafter"/>
</dbReference>
<reference evidence="9 10" key="1">
    <citation type="journal article" date="2016" name="Mol. Biol. Evol.">
        <title>Comparative Genomics of Early-Diverging Mushroom-Forming Fungi Provides Insights into the Origins of Lignocellulose Decay Capabilities.</title>
        <authorList>
            <person name="Nagy L.G."/>
            <person name="Riley R."/>
            <person name="Tritt A."/>
            <person name="Adam C."/>
            <person name="Daum C."/>
            <person name="Floudas D."/>
            <person name="Sun H."/>
            <person name="Yadav J.S."/>
            <person name="Pangilinan J."/>
            <person name="Larsson K.H."/>
            <person name="Matsuura K."/>
            <person name="Barry K."/>
            <person name="Labutti K."/>
            <person name="Kuo R."/>
            <person name="Ohm R.A."/>
            <person name="Bhattacharya S.S."/>
            <person name="Shirouzu T."/>
            <person name="Yoshinaga Y."/>
            <person name="Martin F.M."/>
            <person name="Grigoriev I.V."/>
            <person name="Hibbett D.S."/>
        </authorList>
    </citation>
    <scope>NUCLEOTIDE SEQUENCE [LARGE SCALE GENOMIC DNA]</scope>
    <source>
        <strain evidence="9 10">L-15889</strain>
    </source>
</reference>
<evidence type="ECO:0000256" key="4">
    <source>
        <dbReference type="ARBA" id="ARBA00023242"/>
    </source>
</evidence>
<dbReference type="GO" id="GO:0031297">
    <property type="term" value="P:replication fork processing"/>
    <property type="evidence" value="ECO:0007669"/>
    <property type="project" value="UniProtKB-UniRule"/>
</dbReference>
<dbReference type="AlphaFoldDB" id="A0A165R131"/>
<organism evidence="9 10">
    <name type="scientific">Daedalea quercina L-15889</name>
    <dbReference type="NCBI Taxonomy" id="1314783"/>
    <lineage>
        <taxon>Eukaryota</taxon>
        <taxon>Fungi</taxon>
        <taxon>Dikarya</taxon>
        <taxon>Basidiomycota</taxon>
        <taxon>Agaricomycotina</taxon>
        <taxon>Agaricomycetes</taxon>
        <taxon>Polyporales</taxon>
        <taxon>Fomitopsis</taxon>
    </lineage>
</organism>
<sequence>MTSVALEDIWDVPLEETPRRVPSRPSSPIDLTTGDSPRRASKRPRSTLFLGSDSEDERPARRSVPPPVEKSEIDAMFDNLDAEPDAVDDLPPALDLDALRRQEDAKNAQIYGKPSALDLDTPSTTGDVGSSGKAAGSEKEKQKRRPLPKLDEARLLGPDGMPALLKQAKNFKPKGKGHEATDLNRLLQVYQYWTHKMFPKTPFRETVTRVEKLCHSKRMHVALTVWRDEYKGINTGHKVDPGSDESSSDEEGAEPKLDATGVPDGSEVPDAEQASSRPSSHPPSSEPPSSDGFDDFDIDAMIREEEERRAAEESSTRIDIGRNSVPQPKSAAQDDDDAMWDALDEGASHTPGPAPAQYASISSHAGLPPDEDEDMWDVIREMEADESSKVSVPWAPELTEQLGKASEESVAPAKPATNDEGWDEMYA</sequence>
<dbReference type="GO" id="GO:0031298">
    <property type="term" value="C:replication fork protection complex"/>
    <property type="evidence" value="ECO:0007669"/>
    <property type="project" value="TreeGrafter"/>
</dbReference>
<comment type="subcellular location">
    <subcellularLocation>
        <location evidence="1 6">Nucleus</location>
    </subcellularLocation>
</comment>
<comment type="similarity">
    <text evidence="2 6">Belongs to the CSM3 family.</text>
</comment>
<keyword evidence="4 6" id="KW-0539">Nucleus</keyword>
<evidence type="ECO:0000256" key="6">
    <source>
        <dbReference type="RuleBase" id="RU366049"/>
    </source>
</evidence>
<name>A0A165R131_9APHY</name>
<evidence type="ECO:0000256" key="3">
    <source>
        <dbReference type="ARBA" id="ARBA00022763"/>
    </source>
</evidence>
<evidence type="ECO:0000256" key="5">
    <source>
        <dbReference type="ARBA" id="ARBA00023306"/>
    </source>
</evidence>
<dbReference type="OrthoDB" id="437078at2759"/>
<dbReference type="GO" id="GO:0003677">
    <property type="term" value="F:DNA binding"/>
    <property type="evidence" value="ECO:0007669"/>
    <property type="project" value="TreeGrafter"/>
</dbReference>
<dbReference type="GO" id="GO:0006974">
    <property type="term" value="P:DNA damage response"/>
    <property type="evidence" value="ECO:0007669"/>
    <property type="project" value="UniProtKB-KW"/>
</dbReference>
<feature type="compositionally biased region" description="Acidic residues" evidence="7">
    <location>
        <begin position="242"/>
        <end position="252"/>
    </location>
</feature>
<feature type="compositionally biased region" description="Basic and acidic residues" evidence="7">
    <location>
        <begin position="300"/>
        <end position="320"/>
    </location>
</feature>
<accession>A0A165R131</accession>
<dbReference type="Proteomes" id="UP000076727">
    <property type="component" value="Unassembled WGS sequence"/>
</dbReference>
<feature type="compositionally biased region" description="Basic and acidic residues" evidence="7">
    <location>
        <begin position="377"/>
        <end position="388"/>
    </location>
</feature>
<dbReference type="PANTHER" id="PTHR13220:SF11">
    <property type="entry name" value="TIMELESS-INTERACTING PROTEIN"/>
    <property type="match status" value="1"/>
</dbReference>
<keyword evidence="10" id="KW-1185">Reference proteome</keyword>
<evidence type="ECO:0000313" key="10">
    <source>
        <dbReference type="Proteomes" id="UP000076727"/>
    </source>
</evidence>
<feature type="region of interest" description="Disordered" evidence="7">
    <location>
        <begin position="1"/>
        <end position="157"/>
    </location>
</feature>
<evidence type="ECO:0000256" key="2">
    <source>
        <dbReference type="ARBA" id="ARBA00006075"/>
    </source>
</evidence>
<comment type="function">
    <text evidence="6">Plays an important role in the control of DNA replication and the maintenance of replication fork stability.</text>
</comment>
<keyword evidence="3 6" id="KW-0227">DNA damage</keyword>
<dbReference type="InterPro" id="IPR040038">
    <property type="entry name" value="TIPIN/Csm3/Swi3"/>
</dbReference>
<feature type="compositionally biased region" description="Basic and acidic residues" evidence="7">
    <location>
        <begin position="97"/>
        <end position="106"/>
    </location>
</feature>
<proteinExistence type="inferred from homology"/>
<dbReference type="PANTHER" id="PTHR13220">
    <property type="entry name" value="TIMELESS INTERACTING-RELATED"/>
    <property type="match status" value="1"/>
</dbReference>
<dbReference type="EMBL" id="KV429053">
    <property type="protein sequence ID" value="KZT70163.1"/>
    <property type="molecule type" value="Genomic_DNA"/>
</dbReference>
<evidence type="ECO:0000256" key="1">
    <source>
        <dbReference type="ARBA" id="ARBA00004123"/>
    </source>
</evidence>
<dbReference type="GO" id="GO:0000076">
    <property type="term" value="P:DNA replication checkpoint signaling"/>
    <property type="evidence" value="ECO:0007669"/>
    <property type="project" value="UniProtKB-UniRule"/>
</dbReference>
<gene>
    <name evidence="9" type="ORF">DAEQUDRAFT_709090</name>
</gene>
<evidence type="ECO:0000259" key="8">
    <source>
        <dbReference type="Pfam" id="PF07962"/>
    </source>
</evidence>